<name>A0A857J973_9BURK</name>
<keyword evidence="2" id="KW-0121">Carboxypeptidase</keyword>
<proteinExistence type="predicted"/>
<feature type="region of interest" description="Disordered" evidence="1">
    <location>
        <begin position="45"/>
        <end position="68"/>
    </location>
</feature>
<dbReference type="GO" id="GO:0004180">
    <property type="term" value="F:carboxypeptidase activity"/>
    <property type="evidence" value="ECO:0007669"/>
    <property type="project" value="UniProtKB-KW"/>
</dbReference>
<accession>A0A857J973</accession>
<keyword evidence="3" id="KW-1185">Reference proteome</keyword>
<evidence type="ECO:0000313" key="2">
    <source>
        <dbReference type="EMBL" id="QHJ00535.1"/>
    </source>
</evidence>
<keyword evidence="2" id="KW-0378">Hydrolase</keyword>
<keyword evidence="2" id="KW-0645">Protease</keyword>
<dbReference type="SUPFAM" id="SSF49464">
    <property type="entry name" value="Carboxypeptidase regulatory domain-like"/>
    <property type="match status" value="1"/>
</dbReference>
<evidence type="ECO:0000313" key="3">
    <source>
        <dbReference type="Proteomes" id="UP000464787"/>
    </source>
</evidence>
<gene>
    <name evidence="2" type="ORF">GT347_22690</name>
</gene>
<dbReference type="InterPro" id="IPR013783">
    <property type="entry name" value="Ig-like_fold"/>
</dbReference>
<reference evidence="2 3" key="1">
    <citation type="submission" date="2020-01" db="EMBL/GenBank/DDBJ databases">
        <title>Genome sequencing of strain KACC 21265.</title>
        <authorList>
            <person name="Heo J."/>
            <person name="Kim S.-J."/>
            <person name="Kim J.-S."/>
            <person name="Hong S.-B."/>
            <person name="Kwon S.-W."/>
        </authorList>
    </citation>
    <scope>NUCLEOTIDE SEQUENCE [LARGE SCALE GENOMIC DNA]</scope>
    <source>
        <strain evidence="2 3">KACC 21265</strain>
    </source>
</reference>
<feature type="compositionally biased region" description="Gly residues" evidence="1">
    <location>
        <begin position="48"/>
        <end position="65"/>
    </location>
</feature>
<dbReference type="AlphaFoldDB" id="A0A857J973"/>
<dbReference type="KEGG" id="xyk:GT347_22690"/>
<protein>
    <submittedName>
        <fullName evidence="2">Carboxypeptidase regulatory-like domain-containing protein</fullName>
    </submittedName>
</protein>
<dbReference type="RefSeq" id="WP_160554345.1">
    <property type="nucleotide sequence ID" value="NZ_CP047650.1"/>
</dbReference>
<dbReference type="Proteomes" id="UP000464787">
    <property type="component" value="Chromosome"/>
</dbReference>
<sequence>MKFKPEIETSSRRQNRRTTRLAAAFLVGATALLLSACGGSGNSTVASGGAGSGGSTDTGSGGGGSVSPTTTTLSGVAATGAPFAGAAVTVTDSTGTTVCSTTTAADGSYSCTLPASTAAPLVIRAVRDDQALYSVTASSATGTANVTPLTTIIVARLASDGNPASLAGTIQTTPATVTAATLQTQVDALKTALAPVLALLGQTIDPISGVFAADGSGQDKVLDALSITVRPNGSSANIEISVKTSSSDAVFVAFDSSAATIPPLPVTSTTTVATVPTPAILADLASRMTACYALPLSQRVNAGSDTGNSIGEPANVIAPVCRQLFVGNDPATYYNSGLHVGRDANNGGAFASLFRSGATGLVWDRFNVEFVRSNGDYVITYRTTDATATTDTNTLVLRLADGSLKLSGNGNAYSAAVNAYSEDRELVNTPAFSYFTTGYNINVPNVVDSNGNSIFTKVEVTSPFPNQPKLTLLPTAGLSFMAIAQNGVASGTNILRLAAVYADSGKSGNPASLDPLVYTPTQYTDATIAAVPNQGVWTVEFFHVDGRTNVVQTTRTISRAETLGEVKQRVFVQLTAGMRTEIRADSGANGYHLFGTSTVADPNNIDFSQDNNGDAWMVPTFALAPTSLSVNGRAPFGSTTAGQQGARFNDSTGLASTARKGIIYCAPQTSSDRHCSTNSLGFSEYAAGSSFNLLELSVRSPRQIIVSKKVAVYKLADPS</sequence>
<dbReference type="InterPro" id="IPR008969">
    <property type="entry name" value="CarboxyPept-like_regulatory"/>
</dbReference>
<dbReference type="Gene3D" id="2.60.40.10">
    <property type="entry name" value="Immunoglobulins"/>
    <property type="match status" value="1"/>
</dbReference>
<dbReference type="EMBL" id="CP047650">
    <property type="protein sequence ID" value="QHJ00535.1"/>
    <property type="molecule type" value="Genomic_DNA"/>
</dbReference>
<organism evidence="2 3">
    <name type="scientific">Xylophilus rhododendri</name>
    <dbReference type="NCBI Taxonomy" id="2697032"/>
    <lineage>
        <taxon>Bacteria</taxon>
        <taxon>Pseudomonadati</taxon>
        <taxon>Pseudomonadota</taxon>
        <taxon>Betaproteobacteria</taxon>
        <taxon>Burkholderiales</taxon>
        <taxon>Xylophilus</taxon>
    </lineage>
</organism>
<evidence type="ECO:0000256" key="1">
    <source>
        <dbReference type="SAM" id="MobiDB-lite"/>
    </source>
</evidence>